<dbReference type="EMBL" id="CP168151">
    <property type="protein sequence ID" value="XFD39694.1"/>
    <property type="molecule type" value="Genomic_DNA"/>
</dbReference>
<organism evidence="1 2">
    <name type="scientific">Lentilactobacillus terminaliae</name>
    <dbReference type="NCBI Taxonomy" id="3003483"/>
    <lineage>
        <taxon>Bacteria</taxon>
        <taxon>Bacillati</taxon>
        <taxon>Bacillota</taxon>
        <taxon>Bacilli</taxon>
        <taxon>Lactobacillales</taxon>
        <taxon>Lactobacillaceae</taxon>
        <taxon>Lentilactobacillus</taxon>
    </lineage>
</organism>
<evidence type="ECO:0000313" key="2">
    <source>
        <dbReference type="Proteomes" id="UP001149860"/>
    </source>
</evidence>
<sequence length="159" mass="17756">MDAEVSTFIEEVKSGNTDSSDQLKMKLAELLSISDSQVKSMVDKIISGLQSGKQAVISAINLTDDDSMFRLESNLINLPLDEIDRIDKMISDQDSLPINVYLVVTSENVNRSGLRIDKVASADDLINDPDNYLEFITKWISEKAEQITENKSQAKNEKK</sequence>
<accession>A0ACD5DEZ3</accession>
<evidence type="ECO:0000313" key="1">
    <source>
        <dbReference type="EMBL" id="XFD39694.1"/>
    </source>
</evidence>
<protein>
    <submittedName>
        <fullName evidence="1">Uncharacterized protein</fullName>
    </submittedName>
</protein>
<reference evidence="1" key="1">
    <citation type="submission" date="2024-08" db="EMBL/GenBank/DDBJ databases">
        <title>Lentilactobacillus sp. nov., isolated from tree bark.</title>
        <authorList>
            <person name="Phuengjayaem S."/>
            <person name="Tanasupawat S."/>
        </authorList>
    </citation>
    <scope>NUCLEOTIDE SEQUENCE</scope>
    <source>
        <strain evidence="1">SPB1-3</strain>
    </source>
</reference>
<gene>
    <name evidence="1" type="ORF">O0236_009910</name>
</gene>
<dbReference type="Proteomes" id="UP001149860">
    <property type="component" value="Chromosome"/>
</dbReference>
<proteinExistence type="predicted"/>
<name>A0ACD5DEZ3_9LACO</name>
<keyword evidence="2" id="KW-1185">Reference proteome</keyword>